<dbReference type="PaxDb" id="186497-PF0879"/>
<proteinExistence type="predicted"/>
<dbReference type="AlphaFoldDB" id="Q8U2F6"/>
<gene>
    <name evidence="1" type="ordered locus">PF0879</name>
</gene>
<protein>
    <submittedName>
        <fullName evidence="1">Uncharacterized protein</fullName>
    </submittedName>
</protein>
<dbReference type="EMBL" id="AE009950">
    <property type="protein sequence ID" value="AAL81003.1"/>
    <property type="molecule type" value="Genomic_DNA"/>
</dbReference>
<evidence type="ECO:0000313" key="1">
    <source>
        <dbReference type="EMBL" id="AAL81003.1"/>
    </source>
</evidence>
<dbReference type="KEGG" id="pfu:PF0879"/>
<dbReference type="Proteomes" id="UP000001013">
    <property type="component" value="Chromosome"/>
</dbReference>
<organism evidence="1 2">
    <name type="scientific">Pyrococcus furiosus (strain ATCC 43587 / DSM 3638 / JCM 8422 / Vc1)</name>
    <dbReference type="NCBI Taxonomy" id="186497"/>
    <lineage>
        <taxon>Archaea</taxon>
        <taxon>Methanobacteriati</taxon>
        <taxon>Methanobacteriota</taxon>
        <taxon>Thermococci</taxon>
        <taxon>Thermococcales</taxon>
        <taxon>Thermococcaceae</taxon>
        <taxon>Pyrococcus</taxon>
    </lineage>
</organism>
<reference evidence="1 2" key="1">
    <citation type="journal article" date="1999" name="Genetics">
        <title>Divergence of the hyperthermophilic archaea Pyrococcus furiosus and P. horikoshii inferred from complete genomic sequences.</title>
        <authorList>
            <person name="Maeder D.L."/>
            <person name="Weiss R.B."/>
            <person name="Dunn D.M."/>
            <person name="Cherry J.L."/>
            <person name="Gonzalez J.M."/>
            <person name="DiRuggiero J."/>
            <person name="Robb F.T."/>
        </authorList>
    </citation>
    <scope>NUCLEOTIDE SEQUENCE [LARGE SCALE GENOMIC DNA]</scope>
    <source>
        <strain evidence="2">ATCC 43587 / DSM 3638 / JCM 8422 / Vc1</strain>
    </source>
</reference>
<evidence type="ECO:0000313" key="2">
    <source>
        <dbReference type="Proteomes" id="UP000001013"/>
    </source>
</evidence>
<name>Q8U2F6_PYRFU</name>
<accession>Q8U2F6</accession>
<keyword evidence="2" id="KW-1185">Reference proteome</keyword>
<dbReference type="STRING" id="186497.PF0879"/>
<dbReference type="HOGENOM" id="CLU_3227969_0_0_2"/>
<sequence length="43" mass="5210">MPKRQRKRQNKRLAWDLEDIQRTTFWGTIEVFYLTSAITGILK</sequence>